<proteinExistence type="predicted"/>
<comment type="caution">
    <text evidence="1">The sequence shown here is derived from an EMBL/GenBank/DDBJ whole genome shotgun (WGS) entry which is preliminary data.</text>
</comment>
<reference evidence="1 2" key="1">
    <citation type="journal article" date="2021" name="Front. Genet.">
        <title>Chromosome-Level Genome Assembly Reveals Significant Gene Expansion in the Toll and IMD Signaling Pathways of Dendrolimus kikuchii.</title>
        <authorList>
            <person name="Zhou J."/>
            <person name="Wu P."/>
            <person name="Xiong Z."/>
            <person name="Liu N."/>
            <person name="Zhao N."/>
            <person name="Ji M."/>
            <person name="Qiu Y."/>
            <person name="Yang B."/>
        </authorList>
    </citation>
    <scope>NUCLEOTIDE SEQUENCE [LARGE SCALE GENOMIC DNA]</scope>
    <source>
        <strain evidence="1">Ann1</strain>
    </source>
</reference>
<protein>
    <submittedName>
        <fullName evidence="1">Uncharacterized protein</fullName>
    </submittedName>
</protein>
<organism evidence="1 2">
    <name type="scientific">Dendrolimus kikuchii</name>
    <dbReference type="NCBI Taxonomy" id="765133"/>
    <lineage>
        <taxon>Eukaryota</taxon>
        <taxon>Metazoa</taxon>
        <taxon>Ecdysozoa</taxon>
        <taxon>Arthropoda</taxon>
        <taxon>Hexapoda</taxon>
        <taxon>Insecta</taxon>
        <taxon>Pterygota</taxon>
        <taxon>Neoptera</taxon>
        <taxon>Endopterygota</taxon>
        <taxon>Lepidoptera</taxon>
        <taxon>Glossata</taxon>
        <taxon>Ditrysia</taxon>
        <taxon>Bombycoidea</taxon>
        <taxon>Lasiocampidae</taxon>
        <taxon>Dendrolimus</taxon>
    </lineage>
</organism>
<dbReference type="Proteomes" id="UP000824533">
    <property type="component" value="Linkage Group LG02"/>
</dbReference>
<evidence type="ECO:0000313" key="1">
    <source>
        <dbReference type="EMBL" id="KAJ0183396.1"/>
    </source>
</evidence>
<evidence type="ECO:0000313" key="2">
    <source>
        <dbReference type="Proteomes" id="UP000824533"/>
    </source>
</evidence>
<gene>
    <name evidence="1" type="ORF">K1T71_001372</name>
</gene>
<accession>A0ACC1DHP9</accession>
<keyword evidence="2" id="KW-1185">Reference proteome</keyword>
<sequence>MNKYLFLCTLCCFIMSVLSDLKTILEHELCSRKDNKCFTDFTRAMFDTLVKGDKEVGIESIEPSFVERIDGNMPVVKYVLRNSTLRGFDSCQFRKATLLEEEQRLKLDILCNKFHMCGLYEVNGTLIIVPVSGDGDYCIQAKKYKILVDTKISTYEGDDGKDYVKFDNYKYQAELQGGLDFNLTNLFRGNKDLSDPFLRFARGHWKMVARQIQDPPISTFLNLMIDNFNALMKHVPLDSMVKD</sequence>
<name>A0ACC1DHP9_9NEOP</name>
<dbReference type="EMBL" id="CM034388">
    <property type="protein sequence ID" value="KAJ0183396.1"/>
    <property type="molecule type" value="Genomic_DNA"/>
</dbReference>